<evidence type="ECO:0000313" key="3">
    <source>
        <dbReference type="Proteomes" id="UP000076154"/>
    </source>
</evidence>
<evidence type="ECO:0000313" key="2">
    <source>
        <dbReference type="EMBL" id="RDB26040.1"/>
    </source>
</evidence>
<proteinExistence type="predicted"/>
<sequence>MSYVYASAHAQPWPQAEVVGYNAHYAQPYAVPSSAVLRPLQPPVPVSSYSSLSGALDPPSTSSGRNRSYSIHKSRSNATAYPVSHHDTPRTYSRSRSHSQLLSPEHLCAPSPSRSSRNTRHHGQVYAEDVQLQPARVVPIPRAPSGPTNHVLVPQIDFKDDETLRQRSYMDPHFRHEDITFQTVGIPELGVRVGKIAERYSPAIVHGDDQVFKVTGDMQIKLWIIWPGYSAEPMQRRMKTQNGTATRDFALAFIANAILDFTYSVYKSKVPVECGREEWTIGPRADKRPGVVGAELFITRLIHRGGSNWQPEIWAPRRS</sequence>
<dbReference type="Proteomes" id="UP000076154">
    <property type="component" value="Unassembled WGS sequence"/>
</dbReference>
<evidence type="ECO:0000256" key="1">
    <source>
        <dbReference type="SAM" id="MobiDB-lite"/>
    </source>
</evidence>
<feature type="compositionally biased region" description="Polar residues" evidence="1">
    <location>
        <begin position="59"/>
        <end position="69"/>
    </location>
</feature>
<feature type="compositionally biased region" description="Polar residues" evidence="1">
    <location>
        <begin position="90"/>
        <end position="102"/>
    </location>
</feature>
<dbReference type="OrthoDB" id="2639744at2759"/>
<protein>
    <submittedName>
        <fullName evidence="2">Uncharacterized protein</fullName>
    </submittedName>
</protein>
<name>A0A369JXU1_HYPMA</name>
<dbReference type="AlphaFoldDB" id="A0A369JXU1"/>
<feature type="region of interest" description="Disordered" evidence="1">
    <location>
        <begin position="47"/>
        <end position="122"/>
    </location>
</feature>
<keyword evidence="3" id="KW-1185">Reference proteome</keyword>
<reference evidence="2" key="1">
    <citation type="submission" date="2018-04" db="EMBL/GenBank/DDBJ databases">
        <title>Whole genome sequencing of Hypsizygus marmoreus.</title>
        <authorList>
            <person name="Choi I.-G."/>
            <person name="Min B."/>
            <person name="Kim J.-G."/>
            <person name="Kim S."/>
            <person name="Oh Y.-L."/>
            <person name="Kong W.-S."/>
            <person name="Park H."/>
            <person name="Jeong J."/>
            <person name="Song E.-S."/>
        </authorList>
    </citation>
    <scope>NUCLEOTIDE SEQUENCE [LARGE SCALE GENOMIC DNA]</scope>
    <source>
        <strain evidence="2">51987-8</strain>
    </source>
</reference>
<accession>A0A369JXU1</accession>
<comment type="caution">
    <text evidence="2">The sequence shown here is derived from an EMBL/GenBank/DDBJ whole genome shotgun (WGS) entry which is preliminary data.</text>
</comment>
<dbReference type="InParanoid" id="A0A369JXU1"/>
<organism evidence="2 3">
    <name type="scientific">Hypsizygus marmoreus</name>
    <name type="common">White beech mushroom</name>
    <name type="synonym">Agaricus marmoreus</name>
    <dbReference type="NCBI Taxonomy" id="39966"/>
    <lineage>
        <taxon>Eukaryota</taxon>
        <taxon>Fungi</taxon>
        <taxon>Dikarya</taxon>
        <taxon>Basidiomycota</taxon>
        <taxon>Agaricomycotina</taxon>
        <taxon>Agaricomycetes</taxon>
        <taxon>Agaricomycetidae</taxon>
        <taxon>Agaricales</taxon>
        <taxon>Tricholomatineae</taxon>
        <taxon>Lyophyllaceae</taxon>
        <taxon>Hypsizygus</taxon>
    </lineage>
</organism>
<dbReference type="EMBL" id="LUEZ02000040">
    <property type="protein sequence ID" value="RDB26040.1"/>
    <property type="molecule type" value="Genomic_DNA"/>
</dbReference>
<gene>
    <name evidence="2" type="ORF">Hypma_006655</name>
</gene>